<comment type="caution">
    <text evidence="1">The sequence shown here is derived from an EMBL/GenBank/DDBJ whole genome shotgun (WGS) entry which is preliminary data.</text>
</comment>
<evidence type="ECO:0000313" key="1">
    <source>
        <dbReference type="EMBL" id="GFY36938.1"/>
    </source>
</evidence>
<reference evidence="1" key="1">
    <citation type="submission" date="2020-08" db="EMBL/GenBank/DDBJ databases">
        <title>Multicomponent nature underlies the extraordinary mechanical properties of spider dragline silk.</title>
        <authorList>
            <person name="Kono N."/>
            <person name="Nakamura H."/>
            <person name="Mori M."/>
            <person name="Yoshida Y."/>
            <person name="Ohtoshi R."/>
            <person name="Malay A.D."/>
            <person name="Moran D.A.P."/>
            <person name="Tomita M."/>
            <person name="Numata K."/>
            <person name="Arakawa K."/>
        </authorList>
    </citation>
    <scope>NUCLEOTIDE SEQUENCE</scope>
</reference>
<dbReference type="OrthoDB" id="6435427at2759"/>
<keyword evidence="2" id="KW-1185">Reference proteome</keyword>
<evidence type="ECO:0000313" key="2">
    <source>
        <dbReference type="Proteomes" id="UP000886998"/>
    </source>
</evidence>
<name>A0A8X6WKT6_9ARAC</name>
<accession>A0A8X6WKT6</accession>
<sequence>MMNLGIAACTPVCTLAHSRVFHFTKELMLHVVKRSILHHGNYRRVRRAIQCSPVKCDAPCYVNNNAKPCPSCECPAQPSPQVSCSPPKCDYPCQMNYKTKPCPSCDCPPPQVSCSTPKCDYPCVINYNAKPCPSCECNGNGPARGNRNVGMCSVMCPSSCKIIRGGNGCGCIC</sequence>
<organism evidence="1 2">
    <name type="scientific">Trichonephila inaurata madagascariensis</name>
    <dbReference type="NCBI Taxonomy" id="2747483"/>
    <lineage>
        <taxon>Eukaryota</taxon>
        <taxon>Metazoa</taxon>
        <taxon>Ecdysozoa</taxon>
        <taxon>Arthropoda</taxon>
        <taxon>Chelicerata</taxon>
        <taxon>Arachnida</taxon>
        <taxon>Araneae</taxon>
        <taxon>Araneomorphae</taxon>
        <taxon>Entelegynae</taxon>
        <taxon>Araneoidea</taxon>
        <taxon>Nephilidae</taxon>
        <taxon>Trichonephila</taxon>
        <taxon>Trichonephila inaurata</taxon>
    </lineage>
</organism>
<dbReference type="EMBL" id="BMAV01000013">
    <property type="protein sequence ID" value="GFY36938.1"/>
    <property type="molecule type" value="Genomic_DNA"/>
</dbReference>
<dbReference type="Proteomes" id="UP000886998">
    <property type="component" value="Unassembled WGS sequence"/>
</dbReference>
<gene>
    <name evidence="1" type="ORF">TNIN_227051</name>
</gene>
<protein>
    <submittedName>
        <fullName evidence="1">Uncharacterized protein</fullName>
    </submittedName>
</protein>
<proteinExistence type="predicted"/>
<dbReference type="AlphaFoldDB" id="A0A8X6WKT6"/>